<evidence type="ECO:0008006" key="3">
    <source>
        <dbReference type="Google" id="ProtNLM"/>
    </source>
</evidence>
<proteinExistence type="predicted"/>
<name>A0A1I1PJ69_9ACTN</name>
<protein>
    <recommendedName>
        <fullName evidence="3">Tetratricopeptide repeat-containing protein</fullName>
    </recommendedName>
</protein>
<gene>
    <name evidence="1" type="ORF">SAMN05421773_10979</name>
</gene>
<accession>A0A1I1PJ69</accession>
<dbReference type="Proteomes" id="UP000199207">
    <property type="component" value="Unassembled WGS sequence"/>
</dbReference>
<evidence type="ECO:0000313" key="2">
    <source>
        <dbReference type="Proteomes" id="UP000199207"/>
    </source>
</evidence>
<dbReference type="AlphaFoldDB" id="A0A1I1PJ69"/>
<reference evidence="1 2" key="1">
    <citation type="submission" date="2016-10" db="EMBL/GenBank/DDBJ databases">
        <authorList>
            <person name="de Groot N.N."/>
        </authorList>
    </citation>
    <scope>NUCLEOTIDE SEQUENCE [LARGE SCALE GENOMIC DNA]</scope>
    <source>
        <strain evidence="1 2">CGMCC 4.5739</strain>
    </source>
</reference>
<evidence type="ECO:0000313" key="1">
    <source>
        <dbReference type="EMBL" id="SFD07013.1"/>
    </source>
</evidence>
<organism evidence="1 2">
    <name type="scientific">Streptomyces aidingensis</name>
    <dbReference type="NCBI Taxonomy" id="910347"/>
    <lineage>
        <taxon>Bacteria</taxon>
        <taxon>Bacillati</taxon>
        <taxon>Actinomycetota</taxon>
        <taxon>Actinomycetes</taxon>
        <taxon>Kitasatosporales</taxon>
        <taxon>Streptomycetaceae</taxon>
        <taxon>Streptomyces</taxon>
    </lineage>
</organism>
<keyword evidence="2" id="KW-1185">Reference proteome</keyword>
<dbReference type="STRING" id="910347.SAMN05421773_10979"/>
<dbReference type="SUPFAM" id="SSF48452">
    <property type="entry name" value="TPR-like"/>
    <property type="match status" value="1"/>
</dbReference>
<dbReference type="InterPro" id="IPR011990">
    <property type="entry name" value="TPR-like_helical_dom_sf"/>
</dbReference>
<sequence>MASRQPNDRLRLLLEQTGWTHGQFARRLNRLGTETGRTLRYDGSSVCHWLNGVLPRPPVRRLVLELLSRRLNHPVTHTEAGFPPPPAHSSPATPARTVEELAEFWRQDMDPSRRGVLGTAFFSVTLTAPEWAEAVSRTAALRRGEGSRIGEGEVATVTAMTRRISELDNEFGTFHARPMAVSFLANTVSLYLRADASAQVRAALLSAASGLCRLTGYMAVDETLHGLGQRYYLKALELAGAARDHSAYCGTLRMMSVQAVDLGHGPVARRLADAAAGAAPDTGPRRRAFLAGQQAHAAAHTGDRAAALRHLGEAEAALDRAGTEDEGFASYDPAALMYHVSQVRYHLGDRQGSADAMQATERLRHVGYRRTTVRRHFLLAERQLAVGRLEEACATWNQALDGYPRVRSGRCDERFTAMRALLRPHLRNRHARQVHERAAALAARRGS</sequence>
<dbReference type="RefSeq" id="WP_093839717.1">
    <property type="nucleotide sequence ID" value="NZ_FOLM01000009.1"/>
</dbReference>
<dbReference type="EMBL" id="FOLM01000009">
    <property type="protein sequence ID" value="SFD07013.1"/>
    <property type="molecule type" value="Genomic_DNA"/>
</dbReference>
<dbReference type="Gene3D" id="1.25.40.10">
    <property type="entry name" value="Tetratricopeptide repeat domain"/>
    <property type="match status" value="1"/>
</dbReference>
<dbReference type="OrthoDB" id="3213425at2"/>